<dbReference type="HAMAP" id="MF_00165">
    <property type="entry name" value="Thymidylate_kinase"/>
    <property type="match status" value="1"/>
</dbReference>
<evidence type="ECO:0000256" key="9">
    <source>
        <dbReference type="ARBA" id="ARBA00022777"/>
    </source>
</evidence>
<feature type="transmembrane region" description="Helical" evidence="13">
    <location>
        <begin position="104"/>
        <end position="122"/>
    </location>
</feature>
<evidence type="ECO:0000256" key="11">
    <source>
        <dbReference type="ARBA" id="ARBA00048743"/>
    </source>
</evidence>
<dbReference type="RefSeq" id="WP_344244488.1">
    <property type="nucleotide sequence ID" value="NZ_BAAAHH010000032.1"/>
</dbReference>
<keyword evidence="10 12" id="KW-0067">ATP-binding</keyword>
<proteinExistence type="inferred from homology"/>
<evidence type="ECO:0000256" key="4">
    <source>
        <dbReference type="ARBA" id="ARBA00022448"/>
    </source>
</evidence>
<accession>A0ABN1RUD8</accession>
<dbReference type="EC" id="2.7.4.9" evidence="2 12"/>
<dbReference type="InterPro" id="IPR036259">
    <property type="entry name" value="MFS_trans_sf"/>
</dbReference>
<dbReference type="NCBIfam" id="TIGR00041">
    <property type="entry name" value="DTMP_kinase"/>
    <property type="match status" value="1"/>
</dbReference>
<dbReference type="InterPro" id="IPR010290">
    <property type="entry name" value="TM_effector"/>
</dbReference>
<dbReference type="PROSITE" id="PS01331">
    <property type="entry name" value="THYMIDYLATE_KINASE"/>
    <property type="match status" value="1"/>
</dbReference>
<evidence type="ECO:0000313" key="15">
    <source>
        <dbReference type="EMBL" id="GAA0963917.1"/>
    </source>
</evidence>
<keyword evidence="7 12" id="KW-0545">Nucleotide biosynthesis</keyword>
<dbReference type="Pfam" id="PF05977">
    <property type="entry name" value="MFS_3"/>
    <property type="match status" value="1"/>
</dbReference>
<evidence type="ECO:0000256" key="12">
    <source>
        <dbReference type="HAMAP-Rule" id="MF_00165"/>
    </source>
</evidence>
<evidence type="ECO:0000313" key="16">
    <source>
        <dbReference type="Proteomes" id="UP001500665"/>
    </source>
</evidence>
<feature type="transmembrane region" description="Helical" evidence="13">
    <location>
        <begin position="354"/>
        <end position="376"/>
    </location>
</feature>
<feature type="transmembrane region" description="Helical" evidence="13">
    <location>
        <begin position="311"/>
        <end position="333"/>
    </location>
</feature>
<feature type="transmembrane region" description="Helical" evidence="13">
    <location>
        <begin position="15"/>
        <end position="38"/>
    </location>
</feature>
<dbReference type="InterPro" id="IPR027417">
    <property type="entry name" value="P-loop_NTPase"/>
</dbReference>
<feature type="domain" description="Thymidylate kinase-like" evidence="14">
    <location>
        <begin position="446"/>
        <end position="633"/>
    </location>
</feature>
<name>A0ABN1RUD8_9ACTN</name>
<keyword evidence="4" id="KW-0813">Transport</keyword>
<evidence type="ECO:0000256" key="3">
    <source>
        <dbReference type="ARBA" id="ARBA00017144"/>
    </source>
</evidence>
<dbReference type="InterPro" id="IPR039430">
    <property type="entry name" value="Thymidylate_kin-like_dom"/>
</dbReference>
<feature type="transmembrane region" description="Helical" evidence="13">
    <location>
        <begin position="287"/>
        <end position="305"/>
    </location>
</feature>
<comment type="catalytic activity">
    <reaction evidence="11 12">
        <text>dTMP + ATP = dTDP + ADP</text>
        <dbReference type="Rhea" id="RHEA:13517"/>
        <dbReference type="ChEBI" id="CHEBI:30616"/>
        <dbReference type="ChEBI" id="CHEBI:58369"/>
        <dbReference type="ChEBI" id="CHEBI:63528"/>
        <dbReference type="ChEBI" id="CHEBI:456216"/>
        <dbReference type="EC" id="2.7.4.9"/>
    </reaction>
</comment>
<evidence type="ECO:0000256" key="6">
    <source>
        <dbReference type="ARBA" id="ARBA00022679"/>
    </source>
</evidence>
<evidence type="ECO:0000256" key="13">
    <source>
        <dbReference type="SAM" id="Phobius"/>
    </source>
</evidence>
<evidence type="ECO:0000256" key="2">
    <source>
        <dbReference type="ARBA" id="ARBA00012980"/>
    </source>
</evidence>
<dbReference type="PANTHER" id="PTHR10344:SF4">
    <property type="entry name" value="UMP-CMP KINASE 2, MITOCHONDRIAL"/>
    <property type="match status" value="1"/>
</dbReference>
<evidence type="ECO:0000256" key="1">
    <source>
        <dbReference type="ARBA" id="ARBA00009776"/>
    </source>
</evidence>
<dbReference type="EMBL" id="BAAAHH010000032">
    <property type="protein sequence ID" value="GAA0963917.1"/>
    <property type="molecule type" value="Genomic_DNA"/>
</dbReference>
<keyword evidence="6 12" id="KW-0808">Transferase</keyword>
<feature type="transmembrane region" description="Helical" evidence="13">
    <location>
        <begin position="50"/>
        <end position="73"/>
    </location>
</feature>
<evidence type="ECO:0000259" key="14">
    <source>
        <dbReference type="Pfam" id="PF02223"/>
    </source>
</evidence>
<comment type="similarity">
    <text evidence="1 12">Belongs to the thymidylate kinase family.</text>
</comment>
<dbReference type="Gene3D" id="3.40.50.300">
    <property type="entry name" value="P-loop containing nucleotide triphosphate hydrolases"/>
    <property type="match status" value="1"/>
</dbReference>
<comment type="caution">
    <text evidence="15">The sequence shown here is derived from an EMBL/GenBank/DDBJ whole genome shotgun (WGS) entry which is preliminary data.</text>
</comment>
<dbReference type="CDD" id="cd01672">
    <property type="entry name" value="TMPK"/>
    <property type="match status" value="1"/>
</dbReference>
<dbReference type="Pfam" id="PF02223">
    <property type="entry name" value="Thymidylate_kin"/>
    <property type="match status" value="1"/>
</dbReference>
<dbReference type="SUPFAM" id="SSF52540">
    <property type="entry name" value="P-loop containing nucleoside triphosphate hydrolases"/>
    <property type="match status" value="1"/>
</dbReference>
<evidence type="ECO:0000256" key="8">
    <source>
        <dbReference type="ARBA" id="ARBA00022741"/>
    </source>
</evidence>
<comment type="function">
    <text evidence="12">Phosphorylation of dTMP to form dTDP in both de novo and salvage pathways of dTTP synthesis.</text>
</comment>
<dbReference type="InterPro" id="IPR018094">
    <property type="entry name" value="Thymidylate_kinase"/>
</dbReference>
<keyword evidence="13" id="KW-0812">Transmembrane</keyword>
<feature type="binding site" evidence="12">
    <location>
        <begin position="448"/>
        <end position="455"/>
    </location>
    <ligand>
        <name>ATP</name>
        <dbReference type="ChEBI" id="CHEBI:30616"/>
    </ligand>
</feature>
<protein>
    <recommendedName>
        <fullName evidence="3 12">Thymidylate kinase</fullName>
        <ecNumber evidence="2 12">2.7.4.9</ecNumber>
    </recommendedName>
    <alternativeName>
        <fullName evidence="12">dTMP kinase</fullName>
    </alternativeName>
</protein>
<evidence type="ECO:0000256" key="5">
    <source>
        <dbReference type="ARBA" id="ARBA00022475"/>
    </source>
</evidence>
<keyword evidence="9 12" id="KW-0418">Kinase</keyword>
<dbReference type="CDD" id="cd06173">
    <property type="entry name" value="MFS_MefA_like"/>
    <property type="match status" value="1"/>
</dbReference>
<keyword evidence="13" id="KW-0472">Membrane</keyword>
<gene>
    <name evidence="12" type="primary">tmk</name>
    <name evidence="15" type="ORF">GCM10009550_60570</name>
</gene>
<feature type="transmembrane region" description="Helical" evidence="13">
    <location>
        <begin position="174"/>
        <end position="193"/>
    </location>
</feature>
<keyword evidence="16" id="KW-1185">Reference proteome</keyword>
<dbReference type="PANTHER" id="PTHR10344">
    <property type="entry name" value="THYMIDYLATE KINASE"/>
    <property type="match status" value="1"/>
</dbReference>
<sequence>MNNPGVFPTRPFRRLWIALSLSGLGDWLSLLALTAFAWSLTDGYTSGAYAVGAVLVAKLLPVVVFGPLAGLLAEQLDRRWTMVVADVLRAGLMISVPLVGRLEWLFVAAFLVEFFTLFWRAASEAMVPGTVPPKESDRARKLVLLAVYGAAPVAGLLFAGVALIARAVLPGPDLTLYATAAVFLACLATVFSLRGERHPVSVPSLTGQILDGWKHVGGTPLVRGLIVGGIGASIACASVIGVSRIYVDALHGGDAGYGMVFAAVFVGLGFGLFLGPRMLPGFSRRRLFGLTLIFTSLVLVPTALVHDLVALFFLAALVGLGAGATVGGGHALIDGEIREEQRERASGYLQAMSRIALIVVLGLAPLAAGAAGAHLLRTGDLAYRADGTNGVLLVAALLTLITGLVSYRLMDDRRGIPLRRDLSGALTGVPYVPPVPKKDRGLFIAFEGGEGAGKTTQARLLAIWLRDNGFDVVTTREPGATKVGMRLRAILLDRETTALSSRAESLLYAADRAQHVDTVILPALESGAIVITDRYIDSSLAYQGFGRGISVAELLAVNEWATSEVRPDLTVLLDVPPSVGLNRFASPADRIESEPEDFHDRVRRGFRALADAEPHRYLVVDAAQAQSEITRQIQEKVLSILPDPVPASTEDITSTFPVITDA</sequence>
<feature type="transmembrane region" description="Helical" evidence="13">
    <location>
        <begin position="221"/>
        <end position="243"/>
    </location>
</feature>
<evidence type="ECO:0000256" key="10">
    <source>
        <dbReference type="ARBA" id="ARBA00022840"/>
    </source>
</evidence>
<feature type="transmembrane region" description="Helical" evidence="13">
    <location>
        <begin position="388"/>
        <end position="410"/>
    </location>
</feature>
<dbReference type="Proteomes" id="UP001500665">
    <property type="component" value="Unassembled WGS sequence"/>
</dbReference>
<feature type="transmembrane region" description="Helical" evidence="13">
    <location>
        <begin position="255"/>
        <end position="275"/>
    </location>
</feature>
<keyword evidence="8 12" id="KW-0547">Nucleotide-binding</keyword>
<keyword evidence="13" id="KW-1133">Transmembrane helix</keyword>
<keyword evidence="5" id="KW-1003">Cell membrane</keyword>
<feature type="transmembrane region" description="Helical" evidence="13">
    <location>
        <begin position="142"/>
        <end position="168"/>
    </location>
</feature>
<organism evidence="15 16">
    <name type="scientific">Actinocorallia libanotica</name>
    <dbReference type="NCBI Taxonomy" id="46162"/>
    <lineage>
        <taxon>Bacteria</taxon>
        <taxon>Bacillati</taxon>
        <taxon>Actinomycetota</taxon>
        <taxon>Actinomycetes</taxon>
        <taxon>Streptosporangiales</taxon>
        <taxon>Thermomonosporaceae</taxon>
        <taxon>Actinocorallia</taxon>
    </lineage>
</organism>
<dbReference type="Gene3D" id="1.20.1250.20">
    <property type="entry name" value="MFS general substrate transporter like domains"/>
    <property type="match status" value="2"/>
</dbReference>
<evidence type="ECO:0000256" key="7">
    <source>
        <dbReference type="ARBA" id="ARBA00022727"/>
    </source>
</evidence>
<dbReference type="InterPro" id="IPR018095">
    <property type="entry name" value="Thymidylate_kin_CS"/>
</dbReference>
<dbReference type="SUPFAM" id="SSF103473">
    <property type="entry name" value="MFS general substrate transporter"/>
    <property type="match status" value="1"/>
</dbReference>
<reference evidence="15 16" key="1">
    <citation type="journal article" date="2019" name="Int. J. Syst. Evol. Microbiol.">
        <title>The Global Catalogue of Microorganisms (GCM) 10K type strain sequencing project: providing services to taxonomists for standard genome sequencing and annotation.</title>
        <authorList>
            <consortium name="The Broad Institute Genomics Platform"/>
            <consortium name="The Broad Institute Genome Sequencing Center for Infectious Disease"/>
            <person name="Wu L."/>
            <person name="Ma J."/>
        </authorList>
    </citation>
    <scope>NUCLEOTIDE SEQUENCE [LARGE SCALE GENOMIC DNA]</scope>
    <source>
        <strain evidence="15 16">JCM 10696</strain>
    </source>
</reference>